<accession>A0A285NCB4</accession>
<keyword evidence="3" id="KW-1185">Reference proteome</keyword>
<evidence type="ECO:0000256" key="1">
    <source>
        <dbReference type="SAM" id="MobiDB-lite"/>
    </source>
</evidence>
<feature type="region of interest" description="Disordered" evidence="1">
    <location>
        <begin position="90"/>
        <end position="124"/>
    </location>
</feature>
<dbReference type="RefSeq" id="WP_097151961.1">
    <property type="nucleotide sequence ID" value="NZ_OBEL01000001.1"/>
</dbReference>
<organism evidence="2 3">
    <name type="scientific">Cohaesibacter gelatinilyticus</name>
    <dbReference type="NCBI Taxonomy" id="372072"/>
    <lineage>
        <taxon>Bacteria</taxon>
        <taxon>Pseudomonadati</taxon>
        <taxon>Pseudomonadota</taxon>
        <taxon>Alphaproteobacteria</taxon>
        <taxon>Hyphomicrobiales</taxon>
        <taxon>Cohaesibacteraceae</taxon>
    </lineage>
</organism>
<proteinExistence type="predicted"/>
<evidence type="ECO:0000313" key="2">
    <source>
        <dbReference type="EMBL" id="SNZ07095.1"/>
    </source>
</evidence>
<evidence type="ECO:0000313" key="3">
    <source>
        <dbReference type="Proteomes" id="UP000219439"/>
    </source>
</evidence>
<dbReference type="AlphaFoldDB" id="A0A285NCB4"/>
<evidence type="ECO:0008006" key="4">
    <source>
        <dbReference type="Google" id="ProtNLM"/>
    </source>
</evidence>
<reference evidence="2 3" key="1">
    <citation type="submission" date="2017-09" db="EMBL/GenBank/DDBJ databases">
        <authorList>
            <person name="Ehlers B."/>
            <person name="Leendertz F.H."/>
        </authorList>
    </citation>
    <scope>NUCLEOTIDE SEQUENCE [LARGE SCALE GENOMIC DNA]</scope>
    <source>
        <strain evidence="2 3">DSM 18289</strain>
    </source>
</reference>
<sequence length="124" mass="13526">MFGFLIRAAFWLSLVIMILPREPGTTREEAGLSTMEAITVAQATLNDFTGFCSRQPDVCAAGEVALETFSAKAKYGAKQLYVYLDGQENQTDRDENSGLRQAPALSEGQGLDRQELTMLAQGSE</sequence>
<dbReference type="Proteomes" id="UP000219439">
    <property type="component" value="Unassembled WGS sequence"/>
</dbReference>
<dbReference type="InterPro" id="IPR035220">
    <property type="entry name" value="DUF5330"/>
</dbReference>
<dbReference type="OrthoDB" id="7923950at2"/>
<gene>
    <name evidence="2" type="ORF">SAMN06265368_0655</name>
</gene>
<dbReference type="Pfam" id="PF17264">
    <property type="entry name" value="DUF5330"/>
    <property type="match status" value="1"/>
</dbReference>
<dbReference type="EMBL" id="OBEL01000001">
    <property type="protein sequence ID" value="SNZ07095.1"/>
    <property type="molecule type" value="Genomic_DNA"/>
</dbReference>
<protein>
    <recommendedName>
        <fullName evidence="4">DUF5330 domain-containing protein</fullName>
    </recommendedName>
</protein>
<name>A0A285NCB4_9HYPH</name>